<dbReference type="Proteomes" id="UP001556692">
    <property type="component" value="Unassembled WGS sequence"/>
</dbReference>
<dbReference type="InterPro" id="IPR051416">
    <property type="entry name" value="phD-YefM_TA_antitoxins"/>
</dbReference>
<accession>A0ABV3SIX2</accession>
<dbReference type="RefSeq" id="WP_367953466.1">
    <property type="nucleotide sequence ID" value="NZ_JBDPGJ010000002.1"/>
</dbReference>
<protein>
    <submittedName>
        <fullName evidence="2">Type II toxin-antitoxin system prevent-host-death family antitoxin</fullName>
    </submittedName>
</protein>
<keyword evidence="3" id="KW-1185">Reference proteome</keyword>
<organism evidence="2 3">
    <name type="scientific">Aquibium pacificus</name>
    <dbReference type="NCBI Taxonomy" id="3153579"/>
    <lineage>
        <taxon>Bacteria</taxon>
        <taxon>Pseudomonadati</taxon>
        <taxon>Pseudomonadota</taxon>
        <taxon>Alphaproteobacteria</taxon>
        <taxon>Hyphomicrobiales</taxon>
        <taxon>Phyllobacteriaceae</taxon>
        <taxon>Aquibium</taxon>
    </lineage>
</organism>
<sequence>MNEHTRSGKAMSVTAEEAEARIGELLRRAEAGERIEITRDGKPVVELAAAGVGAPRRRIRGAMKGEIWIAPDFDELGPEWDEYLK</sequence>
<comment type="similarity">
    <text evidence="1">Belongs to the phD/YefM antitoxin family.</text>
</comment>
<dbReference type="InterPro" id="IPR036165">
    <property type="entry name" value="YefM-like_sf"/>
</dbReference>
<reference evidence="2 3" key="1">
    <citation type="submission" date="2024-05" db="EMBL/GenBank/DDBJ databases">
        <authorList>
            <person name="Jiang F."/>
        </authorList>
    </citation>
    <scope>NUCLEOTIDE SEQUENCE [LARGE SCALE GENOMIC DNA]</scope>
    <source>
        <strain evidence="2 3">LZ166</strain>
    </source>
</reference>
<dbReference type="Gene3D" id="3.40.1620.10">
    <property type="entry name" value="YefM-like domain"/>
    <property type="match status" value="1"/>
</dbReference>
<gene>
    <name evidence="2" type="ORF">ABGN05_07885</name>
</gene>
<evidence type="ECO:0000256" key="1">
    <source>
        <dbReference type="ARBA" id="ARBA00009981"/>
    </source>
</evidence>
<dbReference type="EMBL" id="JBDPGJ010000002">
    <property type="protein sequence ID" value="MEX0405575.1"/>
    <property type="molecule type" value="Genomic_DNA"/>
</dbReference>
<dbReference type="NCBIfam" id="TIGR01552">
    <property type="entry name" value="phd_fam"/>
    <property type="match status" value="1"/>
</dbReference>
<dbReference type="PANTHER" id="PTHR35377">
    <property type="entry name" value="ANTITOXIN VAPB49-RELATED-RELATED"/>
    <property type="match status" value="1"/>
</dbReference>
<name>A0ABV3SIX2_9HYPH</name>
<dbReference type="SUPFAM" id="SSF143120">
    <property type="entry name" value="YefM-like"/>
    <property type="match status" value="1"/>
</dbReference>
<comment type="caution">
    <text evidence="2">The sequence shown here is derived from an EMBL/GenBank/DDBJ whole genome shotgun (WGS) entry which is preliminary data.</text>
</comment>
<evidence type="ECO:0000313" key="2">
    <source>
        <dbReference type="EMBL" id="MEX0405575.1"/>
    </source>
</evidence>
<evidence type="ECO:0000313" key="3">
    <source>
        <dbReference type="Proteomes" id="UP001556692"/>
    </source>
</evidence>
<proteinExistence type="inferred from homology"/>